<dbReference type="EMBL" id="LNYO01000024">
    <property type="protein sequence ID" value="KTD33285.1"/>
    <property type="molecule type" value="Genomic_DNA"/>
</dbReference>
<dbReference type="OrthoDB" id="5653607at2"/>
<accession>A0A0W0WLS9</accession>
<evidence type="ECO:0000313" key="2">
    <source>
        <dbReference type="Proteomes" id="UP000054725"/>
    </source>
</evidence>
<evidence type="ECO:0000313" key="1">
    <source>
        <dbReference type="EMBL" id="KTD33285.1"/>
    </source>
</evidence>
<protein>
    <submittedName>
        <fullName evidence="1">Uncharacterized protein</fullName>
    </submittedName>
</protein>
<dbReference type="STRING" id="45070.Lnau_2933"/>
<dbReference type="PATRIC" id="fig|45070.6.peg.3094"/>
<sequence length="579" mass="67061">MPFPILLSVNDWRSKTKSHPDKEVEQLLGSVYDAKTIYTRLDRLIDLLAYIEAKPHSQIYTDLSSSILSVLGHMLNEKHEDKIREKIAARERLKDLDPYYMPWARPDITDSNNDPLAFYETIQFKTKNEQMVEFSKFKKRLKGSKTLLELGGRDSDSANLFWAYRQEKDVEEKSYNEEELEQFRAIPHQGKLVKLITSGSKDNRRLSFEYLNTNKLSVKAFDTMTYTPKDYSKRGIYTIHINGSIFVGQSVAPQRTRTWFIFDPYAILHPSYADSYSNNRLFMAGQIEVFADGEVSMLDSGSGHYVPDYEQTQQAITFLREELSIVNNHTRVSYFRPVGGKRVFDDSDANYNELKAIIKDYVVMNDLDPRLVTGEYLQNNAPNLHTYFIMQNKINSELAQWKKEKQGFYSLRLEQAVEKFSKFARYQEPSKTIGLLLEIQQAIDDWREKSKGSTFNAKRLQAVDNLENRVQKQILYYQSKLLLNNLKPIPAAYKKIIKDFLNGVTDLSKTIENIEGIPLSQDQNKSHFFSRSIPEKDNSTISPILELLCASKNASTEKLKQINHEFLDFRAPGHQLDYG</sequence>
<comment type="caution">
    <text evidence="1">The sequence shown here is derived from an EMBL/GenBank/DDBJ whole genome shotgun (WGS) entry which is preliminary data.</text>
</comment>
<proteinExistence type="predicted"/>
<organism evidence="1 2">
    <name type="scientific">Legionella nautarum</name>
    <dbReference type="NCBI Taxonomy" id="45070"/>
    <lineage>
        <taxon>Bacteria</taxon>
        <taxon>Pseudomonadati</taxon>
        <taxon>Pseudomonadota</taxon>
        <taxon>Gammaproteobacteria</taxon>
        <taxon>Legionellales</taxon>
        <taxon>Legionellaceae</taxon>
        <taxon>Legionella</taxon>
    </lineage>
</organism>
<dbReference type="RefSeq" id="WP_058505888.1">
    <property type="nucleotide sequence ID" value="NZ_CAAAIF010000003.1"/>
</dbReference>
<dbReference type="AlphaFoldDB" id="A0A0W0WLS9"/>
<gene>
    <name evidence="1" type="ORF">Lnau_2933</name>
</gene>
<keyword evidence="2" id="KW-1185">Reference proteome</keyword>
<name>A0A0W0WLS9_9GAMM</name>
<dbReference type="Proteomes" id="UP000054725">
    <property type="component" value="Unassembled WGS sequence"/>
</dbReference>
<reference evidence="1 2" key="1">
    <citation type="submission" date="2015-11" db="EMBL/GenBank/DDBJ databases">
        <title>Genomic analysis of 38 Legionella species identifies large and diverse effector repertoires.</title>
        <authorList>
            <person name="Burstein D."/>
            <person name="Amaro F."/>
            <person name="Zusman T."/>
            <person name="Lifshitz Z."/>
            <person name="Cohen O."/>
            <person name="Gilbert J.A."/>
            <person name="Pupko T."/>
            <person name="Shuman H.A."/>
            <person name="Segal G."/>
        </authorList>
    </citation>
    <scope>NUCLEOTIDE SEQUENCE [LARGE SCALE GENOMIC DNA]</scope>
    <source>
        <strain evidence="1 2">ATCC 49506</strain>
    </source>
</reference>